<feature type="transmembrane region" description="Helical" evidence="1">
    <location>
        <begin position="64"/>
        <end position="81"/>
    </location>
</feature>
<comment type="caution">
    <text evidence="2">The sequence shown here is derived from an EMBL/GenBank/DDBJ whole genome shotgun (WGS) entry which is preliminary data.</text>
</comment>
<keyword evidence="1" id="KW-1133">Transmembrane helix</keyword>
<keyword evidence="3" id="KW-1185">Reference proteome</keyword>
<dbReference type="Proteomes" id="UP001296776">
    <property type="component" value="Unassembled WGS sequence"/>
</dbReference>
<reference evidence="2" key="1">
    <citation type="submission" date="2017-08" db="EMBL/GenBank/DDBJ databases">
        <authorList>
            <person name="Imhoff J.F."/>
            <person name="Rahn T."/>
            <person name="Kuenzel S."/>
            <person name="Neulinger S.C."/>
        </authorList>
    </citation>
    <scope>NUCLEOTIDE SEQUENCE</scope>
    <source>
        <strain evidence="2">DSM 11080</strain>
    </source>
</reference>
<name>A0AAJ0U189_9GAMM</name>
<feature type="transmembrane region" description="Helical" evidence="1">
    <location>
        <begin position="6"/>
        <end position="22"/>
    </location>
</feature>
<proteinExistence type="predicted"/>
<feature type="transmembrane region" description="Helical" evidence="1">
    <location>
        <begin position="384"/>
        <end position="404"/>
    </location>
</feature>
<dbReference type="EMBL" id="NRSJ01000001">
    <property type="protein sequence ID" value="MBK1703000.1"/>
    <property type="molecule type" value="Genomic_DNA"/>
</dbReference>
<accession>A0AAJ0U189</accession>
<reference evidence="2" key="2">
    <citation type="journal article" date="2020" name="Microorganisms">
        <title>Osmotic Adaptation and Compatible Solute Biosynthesis of Phototrophic Bacteria as Revealed from Genome Analyses.</title>
        <authorList>
            <person name="Imhoff J.F."/>
            <person name="Rahn T."/>
            <person name="Kunzel S."/>
            <person name="Keller A."/>
            <person name="Neulinger S.C."/>
        </authorList>
    </citation>
    <scope>NUCLEOTIDE SEQUENCE</scope>
    <source>
        <strain evidence="2">DSM 11080</strain>
    </source>
</reference>
<dbReference type="RefSeq" id="WP_200343588.1">
    <property type="nucleotide sequence ID" value="NZ_NRSJ01000001.1"/>
</dbReference>
<dbReference type="AlphaFoldDB" id="A0AAJ0U189"/>
<gene>
    <name evidence="2" type="ORF">CKO40_00140</name>
</gene>
<evidence type="ECO:0000313" key="2">
    <source>
        <dbReference type="EMBL" id="MBK1703000.1"/>
    </source>
</evidence>
<keyword evidence="1" id="KW-0812">Transmembrane</keyword>
<evidence type="ECO:0000256" key="1">
    <source>
        <dbReference type="SAM" id="Phobius"/>
    </source>
</evidence>
<evidence type="ECO:0000313" key="3">
    <source>
        <dbReference type="Proteomes" id="UP001296776"/>
    </source>
</evidence>
<organism evidence="2 3">
    <name type="scientific">Halochromatium glycolicum</name>
    <dbReference type="NCBI Taxonomy" id="85075"/>
    <lineage>
        <taxon>Bacteria</taxon>
        <taxon>Pseudomonadati</taxon>
        <taxon>Pseudomonadota</taxon>
        <taxon>Gammaproteobacteria</taxon>
        <taxon>Chromatiales</taxon>
        <taxon>Chromatiaceae</taxon>
        <taxon>Halochromatium</taxon>
    </lineage>
</organism>
<sequence>MIGATAPAWLLGLLLFPLLRELHRRRGSQLRIPVPALFLWRGAPSMERSGYRRARPDPIWRRRALLLGLLLLALAGPVWRAQPLGPSMAMMPRSGALPEDVNLAVAALSARPALIRPEMLAVRVTLSGDFSAAGPRMLQVRLDGRELLRQAVDREAGKSWAAVLEIPRPMEDGAAAALQARLLFADTGSMDDRLTLDLGPLRRLSVRLDPRCADPMRAALEATGRIDQGLAAAPELQIRCGGSSPPSSAGGAPLLWFAAPAEGARSVTPPLWTVPDAERPGFEIGPGWRAVSPNPMPPGDVLLIGNGQPLIIAQGEPKRLLVLLDIADPQLAAGAELPLLLDWLIARLTGTLATDGVVAASLTAAERMQDLERSSAALMTRRSALDLAFIPLLPALILAMLEAITGGRRWSR</sequence>
<protein>
    <submittedName>
        <fullName evidence="2">Uncharacterized protein</fullName>
    </submittedName>
</protein>
<keyword evidence="1" id="KW-0472">Membrane</keyword>